<reference evidence="1 2" key="1">
    <citation type="journal article" date="2021" name="Sci. Rep.">
        <title>The genome of the diatom Chaetoceros tenuissimus carries an ancient integrated fragment of an extant virus.</title>
        <authorList>
            <person name="Hongo Y."/>
            <person name="Kimura K."/>
            <person name="Takaki Y."/>
            <person name="Yoshida Y."/>
            <person name="Baba S."/>
            <person name="Kobayashi G."/>
            <person name="Nagasaki K."/>
            <person name="Hano T."/>
            <person name="Tomaru Y."/>
        </authorList>
    </citation>
    <scope>NUCLEOTIDE SEQUENCE [LARGE SCALE GENOMIC DNA]</scope>
    <source>
        <strain evidence="1 2">NIES-3715</strain>
    </source>
</reference>
<evidence type="ECO:0000313" key="2">
    <source>
        <dbReference type="Proteomes" id="UP001054902"/>
    </source>
</evidence>
<dbReference type="Proteomes" id="UP001054902">
    <property type="component" value="Unassembled WGS sequence"/>
</dbReference>
<dbReference type="Gene3D" id="2.60.120.620">
    <property type="entry name" value="q2cbj1_9rhob like domain"/>
    <property type="match status" value="1"/>
</dbReference>
<accession>A0AAD3CWZ5</accession>
<keyword evidence="2" id="KW-1185">Reference proteome</keyword>
<protein>
    <submittedName>
        <fullName evidence="1">Uncharacterized protein</fullName>
    </submittedName>
</protein>
<gene>
    <name evidence="1" type="ORF">CTEN210_08991</name>
</gene>
<dbReference type="EMBL" id="BLLK01000045">
    <property type="protein sequence ID" value="GFH52515.1"/>
    <property type="molecule type" value="Genomic_DNA"/>
</dbReference>
<sequence length="168" mass="19948">MRLCGKNVTKRGLSFGKREDPITNIWEELSKEIWQHRPEYETAVGFEYWCNIISEKRSLPWHIDKDEYELHENDELVTPIMGAVYYGFDHTFKGSGHLMLIDADIEQTSPFLYNYEDNKEVVNVEPLLNRMVIFNASKWHRVETNFTGKRYTFAVNANRHRPKVLTKY</sequence>
<organism evidence="1 2">
    <name type="scientific">Chaetoceros tenuissimus</name>
    <dbReference type="NCBI Taxonomy" id="426638"/>
    <lineage>
        <taxon>Eukaryota</taxon>
        <taxon>Sar</taxon>
        <taxon>Stramenopiles</taxon>
        <taxon>Ochrophyta</taxon>
        <taxon>Bacillariophyta</taxon>
        <taxon>Coscinodiscophyceae</taxon>
        <taxon>Chaetocerotophycidae</taxon>
        <taxon>Chaetocerotales</taxon>
        <taxon>Chaetocerotaceae</taxon>
        <taxon>Chaetoceros</taxon>
    </lineage>
</organism>
<evidence type="ECO:0000313" key="1">
    <source>
        <dbReference type="EMBL" id="GFH52515.1"/>
    </source>
</evidence>
<name>A0AAD3CWZ5_9STRA</name>
<dbReference type="AlphaFoldDB" id="A0AAD3CWZ5"/>
<proteinExistence type="predicted"/>
<comment type="caution">
    <text evidence="1">The sequence shown here is derived from an EMBL/GenBank/DDBJ whole genome shotgun (WGS) entry which is preliminary data.</text>
</comment>